<dbReference type="Proteomes" id="UP001201262">
    <property type="component" value="Unassembled WGS sequence"/>
</dbReference>
<organism evidence="3 4">
    <name type="scientific">Talaromyces proteolyticus</name>
    <dbReference type="NCBI Taxonomy" id="1131652"/>
    <lineage>
        <taxon>Eukaryota</taxon>
        <taxon>Fungi</taxon>
        <taxon>Dikarya</taxon>
        <taxon>Ascomycota</taxon>
        <taxon>Pezizomycotina</taxon>
        <taxon>Eurotiomycetes</taxon>
        <taxon>Eurotiomycetidae</taxon>
        <taxon>Eurotiales</taxon>
        <taxon>Trichocomaceae</taxon>
        <taxon>Talaromyces</taxon>
        <taxon>Talaromyces sect. Bacilispori</taxon>
    </lineage>
</organism>
<accession>A0AAD4KS38</accession>
<feature type="domain" description="GST C-terminal" evidence="2">
    <location>
        <begin position="64"/>
        <end position="209"/>
    </location>
</feature>
<dbReference type="RefSeq" id="XP_046072617.1">
    <property type="nucleotide sequence ID" value="XM_046216237.1"/>
</dbReference>
<dbReference type="SUPFAM" id="SSF47616">
    <property type="entry name" value="GST C-terminal domain-like"/>
    <property type="match status" value="1"/>
</dbReference>
<reference evidence="3" key="1">
    <citation type="submission" date="2021-12" db="EMBL/GenBank/DDBJ databases">
        <title>Convergent genome expansion in fungi linked to evolution of root-endophyte symbiosis.</title>
        <authorList>
            <consortium name="DOE Joint Genome Institute"/>
            <person name="Ke Y.-H."/>
            <person name="Bonito G."/>
            <person name="Liao H.-L."/>
            <person name="Looney B."/>
            <person name="Rojas-Flechas A."/>
            <person name="Nash J."/>
            <person name="Hameed K."/>
            <person name="Schadt C."/>
            <person name="Martin F."/>
            <person name="Crous P.W."/>
            <person name="Miettinen O."/>
            <person name="Magnuson J.K."/>
            <person name="Labbe J."/>
            <person name="Jacobson D."/>
            <person name="Doktycz M.J."/>
            <person name="Veneault-Fourrey C."/>
            <person name="Kuo A."/>
            <person name="Mondo S."/>
            <person name="Calhoun S."/>
            <person name="Riley R."/>
            <person name="Ohm R."/>
            <person name="LaButti K."/>
            <person name="Andreopoulos B."/>
            <person name="Pangilinan J."/>
            <person name="Nolan M."/>
            <person name="Tritt A."/>
            <person name="Clum A."/>
            <person name="Lipzen A."/>
            <person name="Daum C."/>
            <person name="Barry K."/>
            <person name="Grigoriev I.V."/>
            <person name="Vilgalys R."/>
        </authorList>
    </citation>
    <scope>NUCLEOTIDE SEQUENCE</scope>
    <source>
        <strain evidence="3">PMI_201</strain>
    </source>
</reference>
<evidence type="ECO:0000313" key="3">
    <source>
        <dbReference type="EMBL" id="KAH8697916.1"/>
    </source>
</evidence>
<dbReference type="GeneID" id="70246524"/>
<evidence type="ECO:0000256" key="1">
    <source>
        <dbReference type="SAM" id="MobiDB-lite"/>
    </source>
</evidence>
<dbReference type="Pfam" id="PF00043">
    <property type="entry name" value="GST_C"/>
    <property type="match status" value="1"/>
</dbReference>
<dbReference type="InterPro" id="IPR010987">
    <property type="entry name" value="Glutathione-S-Trfase_C-like"/>
</dbReference>
<comment type="caution">
    <text evidence="3">The sequence shown here is derived from an EMBL/GenBank/DDBJ whole genome shotgun (WGS) entry which is preliminary data.</text>
</comment>
<feature type="compositionally biased region" description="Polar residues" evidence="1">
    <location>
        <begin position="111"/>
        <end position="122"/>
    </location>
</feature>
<dbReference type="PANTHER" id="PTHR44051:SF8">
    <property type="entry name" value="GLUTATHIONE S-TRANSFERASE GSTA"/>
    <property type="match status" value="1"/>
</dbReference>
<dbReference type="InterPro" id="IPR036282">
    <property type="entry name" value="Glutathione-S-Trfase_C_sf"/>
</dbReference>
<evidence type="ECO:0000259" key="2">
    <source>
        <dbReference type="PROSITE" id="PS50405"/>
    </source>
</evidence>
<feature type="region of interest" description="Disordered" evidence="1">
    <location>
        <begin position="111"/>
        <end position="131"/>
    </location>
</feature>
<proteinExistence type="predicted"/>
<dbReference type="EMBL" id="JAJTJA010000006">
    <property type="protein sequence ID" value="KAH8697916.1"/>
    <property type="molecule type" value="Genomic_DNA"/>
</dbReference>
<dbReference type="InterPro" id="IPR004046">
    <property type="entry name" value="GST_C"/>
</dbReference>
<dbReference type="AlphaFoldDB" id="A0AAD4KS38"/>
<dbReference type="PROSITE" id="PS50405">
    <property type="entry name" value="GST_CTER"/>
    <property type="match status" value="1"/>
</dbReference>
<dbReference type="Gene3D" id="1.20.1050.130">
    <property type="match status" value="1"/>
</dbReference>
<evidence type="ECO:0000313" key="4">
    <source>
        <dbReference type="Proteomes" id="UP001201262"/>
    </source>
</evidence>
<sequence length="209" mass="23027">MSVISETRGCIDFYTTPGYSPGAQIAIILGELGLAYRFHEIKPTVKKEDTPIHHEPNAVLKDIDEAGLAVTFEGASAIMHYLIKQYDSDHKISFPPNSPEAEQVSTWQPFFKSPTKNPSHSPATKEPGTKGSNTFEILFSLNERLRETEDYLVGHKFSVADIAHIPVVVTAEDAGVDIEMFPNVVSWYNNILSRSGVEKGLAASSSRSF</sequence>
<protein>
    <submittedName>
        <fullName evidence="3">Glutathione-S-transferase theta, GST</fullName>
    </submittedName>
</protein>
<dbReference type="PANTHER" id="PTHR44051">
    <property type="entry name" value="GLUTATHIONE S-TRANSFERASE-RELATED"/>
    <property type="match status" value="1"/>
</dbReference>
<keyword evidence="4" id="KW-1185">Reference proteome</keyword>
<name>A0AAD4KS38_9EURO</name>
<gene>
    <name evidence="3" type="ORF">BGW36DRAFT_379686</name>
</gene>